<evidence type="ECO:0000256" key="2">
    <source>
        <dbReference type="ARBA" id="ARBA00007362"/>
    </source>
</evidence>
<feature type="transmembrane region" description="Helical" evidence="8">
    <location>
        <begin position="70"/>
        <end position="90"/>
    </location>
</feature>
<dbReference type="EMBL" id="BMZF01000004">
    <property type="protein sequence ID" value="GHA53728.1"/>
    <property type="molecule type" value="Genomic_DNA"/>
</dbReference>
<proteinExistence type="inferred from homology"/>
<evidence type="ECO:0000259" key="9">
    <source>
        <dbReference type="Pfam" id="PF00892"/>
    </source>
</evidence>
<comment type="caution">
    <text evidence="10">The sequence shown here is derived from an EMBL/GenBank/DDBJ whole genome shotgun (WGS) entry which is preliminary data.</text>
</comment>
<comment type="similarity">
    <text evidence="2">Belongs to the EamA transporter family.</text>
</comment>
<dbReference type="PANTHER" id="PTHR22911">
    <property type="entry name" value="ACYL-MALONYL CONDENSING ENZYME-RELATED"/>
    <property type="match status" value="1"/>
</dbReference>
<dbReference type="SUPFAM" id="SSF103481">
    <property type="entry name" value="Multidrug resistance efflux transporter EmrE"/>
    <property type="match status" value="2"/>
</dbReference>
<evidence type="ECO:0000256" key="4">
    <source>
        <dbReference type="ARBA" id="ARBA00022475"/>
    </source>
</evidence>
<dbReference type="Proteomes" id="UP000634455">
    <property type="component" value="Unassembled WGS sequence"/>
</dbReference>
<sequence>MRESTKGVIAMVLACTIWGLSALYYRQIAHVPPLEVLSHRTIWSALLLLLFIGIKGRLHELRALLRDGRAMALVVLAAVMISINWFVFIYSVQVGKLAESSLGYYIFPLIAVVLGYLFLGERLSRRQWFAVVLAFIAVSLMTYGLGVAPWISLILGGTFGLYGLIKKPLAAGPTITVLGEVVLLSPLAAIWLWGAHTQGWIGIVDRPGGYFGHGIDTFWLIFAGPMTAGPLVLMAYAMKRLSLASVGLVQYVNPTIQFLLATVIFMEPFTNWHLIAFALIWAGLAIYSVESWRNQDKT</sequence>
<evidence type="ECO:0000313" key="10">
    <source>
        <dbReference type="EMBL" id="GHA53728.1"/>
    </source>
</evidence>
<gene>
    <name evidence="10" type="ORF">GCM10008927_19510</name>
</gene>
<protein>
    <submittedName>
        <fullName evidence="10">Permease</fullName>
    </submittedName>
</protein>
<evidence type="ECO:0000256" key="5">
    <source>
        <dbReference type="ARBA" id="ARBA00022692"/>
    </source>
</evidence>
<dbReference type="PANTHER" id="PTHR22911:SF137">
    <property type="entry name" value="SOLUTE CARRIER FAMILY 35 MEMBER G2-RELATED"/>
    <property type="match status" value="1"/>
</dbReference>
<keyword evidence="7 8" id="KW-0472">Membrane</keyword>
<dbReference type="NCBIfam" id="TIGR00688">
    <property type="entry name" value="rarD"/>
    <property type="match status" value="1"/>
</dbReference>
<accession>A0ABQ3D5D9</accession>
<keyword evidence="3" id="KW-0813">Transport</keyword>
<feature type="domain" description="EamA" evidence="9">
    <location>
        <begin position="6"/>
        <end position="142"/>
    </location>
</feature>
<keyword evidence="6 8" id="KW-1133">Transmembrane helix</keyword>
<evidence type="ECO:0000256" key="7">
    <source>
        <dbReference type="ARBA" id="ARBA00023136"/>
    </source>
</evidence>
<reference evidence="11" key="1">
    <citation type="journal article" date="2019" name="Int. J. Syst. Evol. Microbiol.">
        <title>The Global Catalogue of Microorganisms (GCM) 10K type strain sequencing project: providing services to taxonomists for standard genome sequencing and annotation.</title>
        <authorList>
            <consortium name="The Broad Institute Genomics Platform"/>
            <consortium name="The Broad Institute Genome Sequencing Center for Infectious Disease"/>
            <person name="Wu L."/>
            <person name="Ma J."/>
        </authorList>
    </citation>
    <scope>NUCLEOTIDE SEQUENCE [LARGE SCALE GENOMIC DNA]</scope>
    <source>
        <strain evidence="11">KCTC 32465</strain>
    </source>
</reference>
<evidence type="ECO:0000256" key="3">
    <source>
        <dbReference type="ARBA" id="ARBA00022448"/>
    </source>
</evidence>
<dbReference type="InterPro" id="IPR037185">
    <property type="entry name" value="EmrE-like"/>
</dbReference>
<comment type="subcellular location">
    <subcellularLocation>
        <location evidence="1">Cell membrane</location>
        <topology evidence="1">Multi-pass membrane protein</topology>
    </subcellularLocation>
</comment>
<evidence type="ECO:0000256" key="8">
    <source>
        <dbReference type="SAM" id="Phobius"/>
    </source>
</evidence>
<organism evidence="10 11">
    <name type="scientific">Paramylibacter ulvae</name>
    <dbReference type="NCBI Taxonomy" id="1651968"/>
    <lineage>
        <taxon>Bacteria</taxon>
        <taxon>Pseudomonadati</taxon>
        <taxon>Pseudomonadota</taxon>
        <taxon>Alphaproteobacteria</taxon>
        <taxon>Rhodobacterales</taxon>
        <taxon>Paracoccaceae</taxon>
        <taxon>Paramylibacter</taxon>
    </lineage>
</organism>
<feature type="transmembrane region" description="Helical" evidence="8">
    <location>
        <begin position="149"/>
        <end position="165"/>
    </location>
</feature>
<keyword evidence="5 8" id="KW-0812">Transmembrane</keyword>
<feature type="transmembrane region" description="Helical" evidence="8">
    <location>
        <begin position="102"/>
        <end position="119"/>
    </location>
</feature>
<name>A0ABQ3D5D9_9RHOB</name>
<keyword evidence="11" id="KW-1185">Reference proteome</keyword>
<feature type="transmembrane region" description="Helical" evidence="8">
    <location>
        <begin position="126"/>
        <end position="143"/>
    </location>
</feature>
<evidence type="ECO:0000256" key="6">
    <source>
        <dbReference type="ARBA" id="ARBA00022989"/>
    </source>
</evidence>
<evidence type="ECO:0000313" key="11">
    <source>
        <dbReference type="Proteomes" id="UP000634455"/>
    </source>
</evidence>
<feature type="transmembrane region" description="Helical" evidence="8">
    <location>
        <begin position="248"/>
        <end position="266"/>
    </location>
</feature>
<feature type="transmembrane region" description="Helical" evidence="8">
    <location>
        <begin position="217"/>
        <end position="236"/>
    </location>
</feature>
<evidence type="ECO:0000256" key="1">
    <source>
        <dbReference type="ARBA" id="ARBA00004651"/>
    </source>
</evidence>
<dbReference type="Pfam" id="PF00892">
    <property type="entry name" value="EamA"/>
    <property type="match status" value="1"/>
</dbReference>
<keyword evidence="4" id="KW-1003">Cell membrane</keyword>
<dbReference type="RefSeq" id="WP_189640517.1">
    <property type="nucleotide sequence ID" value="NZ_BMZF01000004.1"/>
</dbReference>
<feature type="transmembrane region" description="Helical" evidence="8">
    <location>
        <begin position="7"/>
        <end position="25"/>
    </location>
</feature>
<feature type="transmembrane region" description="Helical" evidence="8">
    <location>
        <begin position="37"/>
        <end position="58"/>
    </location>
</feature>
<dbReference type="InterPro" id="IPR004626">
    <property type="entry name" value="RarD"/>
</dbReference>
<feature type="transmembrane region" description="Helical" evidence="8">
    <location>
        <begin position="272"/>
        <end position="289"/>
    </location>
</feature>
<feature type="transmembrane region" description="Helical" evidence="8">
    <location>
        <begin position="177"/>
        <end position="197"/>
    </location>
</feature>
<dbReference type="InterPro" id="IPR000620">
    <property type="entry name" value="EamA_dom"/>
</dbReference>